<keyword evidence="6" id="KW-0479">Metal-binding</keyword>
<organism evidence="13 14">
    <name type="scientific">Candidatus Kerfeldbacteria bacterium RIFOXYB2_FULL_38_14</name>
    <dbReference type="NCBI Taxonomy" id="1798547"/>
    <lineage>
        <taxon>Bacteria</taxon>
        <taxon>Candidatus Kerfeldiibacteriota</taxon>
    </lineage>
</organism>
<dbReference type="InterPro" id="IPR023404">
    <property type="entry name" value="rSAM_horseshoe"/>
</dbReference>
<evidence type="ECO:0000256" key="2">
    <source>
        <dbReference type="ARBA" id="ARBA00003234"/>
    </source>
</evidence>
<comment type="function">
    <text evidence="2">Catalyzes the methylthiolation of N6-(dimethylallyl)adenosine (i(6)A), leading to the formation of 2-methylthio-N6-(dimethylallyl)adenosine (ms(2)i(6)A) at position 37 in tRNAs that read codons beginning with uridine.</text>
</comment>
<proteinExistence type="predicted"/>
<evidence type="ECO:0000256" key="4">
    <source>
        <dbReference type="ARBA" id="ARBA00022679"/>
    </source>
</evidence>
<dbReference type="SFLD" id="SFLDS00029">
    <property type="entry name" value="Radical_SAM"/>
    <property type="match status" value="1"/>
</dbReference>
<evidence type="ECO:0000256" key="7">
    <source>
        <dbReference type="ARBA" id="ARBA00023004"/>
    </source>
</evidence>
<dbReference type="NCBIfam" id="TIGR01574">
    <property type="entry name" value="miaB-methiolase"/>
    <property type="match status" value="1"/>
</dbReference>
<dbReference type="InterPro" id="IPR058240">
    <property type="entry name" value="rSAM_sf"/>
</dbReference>
<dbReference type="PROSITE" id="PS50926">
    <property type="entry name" value="TRAM"/>
    <property type="match status" value="1"/>
</dbReference>
<feature type="domain" description="Radical SAM core" evidence="12">
    <location>
        <begin position="130"/>
        <end position="366"/>
    </location>
</feature>
<dbReference type="CDD" id="cd01335">
    <property type="entry name" value="Radical_SAM"/>
    <property type="match status" value="1"/>
</dbReference>
<dbReference type="EMBL" id="MHKI01000022">
    <property type="protein sequence ID" value="OGY86297.1"/>
    <property type="molecule type" value="Genomic_DNA"/>
</dbReference>
<dbReference type="Pfam" id="PF00919">
    <property type="entry name" value="UPF0004"/>
    <property type="match status" value="1"/>
</dbReference>
<dbReference type="GO" id="GO:0035597">
    <property type="term" value="F:tRNA-2-methylthio-N(6)-dimethylallyladenosine(37) synthase activity"/>
    <property type="evidence" value="ECO:0007669"/>
    <property type="project" value="UniProtKB-EC"/>
</dbReference>
<evidence type="ECO:0000256" key="3">
    <source>
        <dbReference type="ARBA" id="ARBA00022485"/>
    </source>
</evidence>
<evidence type="ECO:0000313" key="14">
    <source>
        <dbReference type="Proteomes" id="UP000176420"/>
    </source>
</evidence>
<dbReference type="Pfam" id="PF04055">
    <property type="entry name" value="Radical_SAM"/>
    <property type="match status" value="1"/>
</dbReference>
<dbReference type="Gene3D" id="3.40.50.12160">
    <property type="entry name" value="Methylthiotransferase, N-terminal domain"/>
    <property type="match status" value="1"/>
</dbReference>
<protein>
    <recommendedName>
        <fullName evidence="9">tRNA-2-methylthio-N(6)-dimethylallyladenosine synthase</fullName>
        <ecNumber evidence="9">2.8.4.3</ecNumber>
    </recommendedName>
</protein>
<dbReference type="InterPro" id="IPR002792">
    <property type="entry name" value="TRAM_dom"/>
</dbReference>
<keyword evidence="8" id="KW-0411">Iron-sulfur</keyword>
<sequence>MKYFLLPLGCAANKTDAERIAAVLEQAGFTPATSEQEADLIGVIACSIRKSAIDRVYGRARNWNKRKKQESLVTFVSGCILPQDKKKFLKIFDLVINLTEVSKLPQMLKEYGATVLPILPEKFWDIQPKRDSSLTALVPIQNGCNKFCTYCAVPYTRGREISRPSKDILKEISQLIILGYKQITLLGQNVNSYGLDKPKTELSFAQLLDKIGTMADQASQKIWIYYTSPHPQDMTEEVFLVQARHKSLANYLNFPLQSGNNKILKKMNRRYTLKKYLKMLSQARKIIPDLTVSTDMIVGFCGETKTQFKDSVQALKKANVDMAFIAQYSPRPGAVAEKRFLDDVPLLEKKRRYVLLTEVLKKMAKKKNQTLVNKTVTVFIETASRKKGKVLGRTQGLKSVELSGQPELIGQFKKVKITKADAWRLYGQLVF</sequence>
<evidence type="ECO:0000259" key="12">
    <source>
        <dbReference type="PROSITE" id="PS51918"/>
    </source>
</evidence>
<dbReference type="Gene3D" id="3.80.30.20">
    <property type="entry name" value="tm_1862 like domain"/>
    <property type="match status" value="1"/>
</dbReference>
<dbReference type="PROSITE" id="PS01278">
    <property type="entry name" value="MTTASE_RADICAL"/>
    <property type="match status" value="1"/>
</dbReference>
<dbReference type="InterPro" id="IPR038135">
    <property type="entry name" value="Methylthiotransferase_N_sf"/>
</dbReference>
<dbReference type="GO" id="GO:0046872">
    <property type="term" value="F:metal ion binding"/>
    <property type="evidence" value="ECO:0007669"/>
    <property type="project" value="UniProtKB-KW"/>
</dbReference>
<dbReference type="AlphaFoldDB" id="A0A1G2BDK9"/>
<dbReference type="InterPro" id="IPR006638">
    <property type="entry name" value="Elp3/MiaA/NifB-like_rSAM"/>
</dbReference>
<evidence type="ECO:0000256" key="5">
    <source>
        <dbReference type="ARBA" id="ARBA00022691"/>
    </source>
</evidence>
<keyword evidence="3" id="KW-0004">4Fe-4S</keyword>
<keyword evidence="5" id="KW-0949">S-adenosyl-L-methionine</keyword>
<dbReference type="PROSITE" id="PS51918">
    <property type="entry name" value="RADICAL_SAM"/>
    <property type="match status" value="1"/>
</dbReference>
<evidence type="ECO:0000256" key="8">
    <source>
        <dbReference type="ARBA" id="ARBA00023014"/>
    </source>
</evidence>
<dbReference type="PANTHER" id="PTHR43020:SF2">
    <property type="entry name" value="MITOCHONDRIAL TRNA METHYLTHIOTRANSFERASE CDK5RAP1"/>
    <property type="match status" value="1"/>
</dbReference>
<evidence type="ECO:0000256" key="1">
    <source>
        <dbReference type="ARBA" id="ARBA00001966"/>
    </source>
</evidence>
<feature type="domain" description="MTTase N-terminal" evidence="11">
    <location>
        <begin position="1"/>
        <end position="113"/>
    </location>
</feature>
<reference evidence="13 14" key="1">
    <citation type="journal article" date="2016" name="Nat. Commun.">
        <title>Thousands of microbial genomes shed light on interconnected biogeochemical processes in an aquifer system.</title>
        <authorList>
            <person name="Anantharaman K."/>
            <person name="Brown C.T."/>
            <person name="Hug L.A."/>
            <person name="Sharon I."/>
            <person name="Castelle C.J."/>
            <person name="Probst A.J."/>
            <person name="Thomas B.C."/>
            <person name="Singh A."/>
            <person name="Wilkins M.J."/>
            <person name="Karaoz U."/>
            <person name="Brodie E.L."/>
            <person name="Williams K.H."/>
            <person name="Hubbard S.S."/>
            <person name="Banfield J.F."/>
        </authorList>
    </citation>
    <scope>NUCLEOTIDE SEQUENCE [LARGE SCALE GENOMIC DNA]</scope>
</reference>
<dbReference type="NCBIfam" id="TIGR00089">
    <property type="entry name" value="MiaB/RimO family radical SAM methylthiotransferase"/>
    <property type="match status" value="1"/>
</dbReference>
<evidence type="ECO:0000313" key="13">
    <source>
        <dbReference type="EMBL" id="OGY86297.1"/>
    </source>
</evidence>
<dbReference type="EC" id="2.8.4.3" evidence="9"/>
<accession>A0A1G2BDK9</accession>
<evidence type="ECO:0000256" key="6">
    <source>
        <dbReference type="ARBA" id="ARBA00022723"/>
    </source>
</evidence>
<evidence type="ECO:0000256" key="9">
    <source>
        <dbReference type="ARBA" id="ARBA00033765"/>
    </source>
</evidence>
<keyword evidence="7" id="KW-0408">Iron</keyword>
<name>A0A1G2BDK9_9BACT</name>
<dbReference type="SUPFAM" id="SSF102114">
    <property type="entry name" value="Radical SAM enzymes"/>
    <property type="match status" value="1"/>
</dbReference>
<dbReference type="SFLD" id="SFLDG01082">
    <property type="entry name" value="B12-binding_domain_containing"/>
    <property type="match status" value="1"/>
</dbReference>
<dbReference type="Proteomes" id="UP000176420">
    <property type="component" value="Unassembled WGS sequence"/>
</dbReference>
<dbReference type="PANTHER" id="PTHR43020">
    <property type="entry name" value="CDK5 REGULATORY SUBUNIT-ASSOCIATED PROTEIN 1"/>
    <property type="match status" value="1"/>
</dbReference>
<dbReference type="InterPro" id="IPR013848">
    <property type="entry name" value="Methylthiotransferase_N"/>
</dbReference>
<dbReference type="InterPro" id="IPR007197">
    <property type="entry name" value="rSAM"/>
</dbReference>
<keyword evidence="4 13" id="KW-0808">Transferase</keyword>
<comment type="cofactor">
    <cofactor evidence="1">
        <name>[4Fe-4S] cluster</name>
        <dbReference type="ChEBI" id="CHEBI:49883"/>
    </cofactor>
</comment>
<dbReference type="InterPro" id="IPR005839">
    <property type="entry name" value="Methylthiotransferase"/>
</dbReference>
<dbReference type="GO" id="GO:0005829">
    <property type="term" value="C:cytosol"/>
    <property type="evidence" value="ECO:0007669"/>
    <property type="project" value="TreeGrafter"/>
</dbReference>
<dbReference type="PROSITE" id="PS51449">
    <property type="entry name" value="MTTASE_N"/>
    <property type="match status" value="1"/>
</dbReference>
<dbReference type="SMART" id="SM00729">
    <property type="entry name" value="Elp3"/>
    <property type="match status" value="1"/>
</dbReference>
<evidence type="ECO:0000259" key="11">
    <source>
        <dbReference type="PROSITE" id="PS51449"/>
    </source>
</evidence>
<dbReference type="Pfam" id="PF01938">
    <property type="entry name" value="TRAM"/>
    <property type="match status" value="1"/>
</dbReference>
<dbReference type="GO" id="GO:0051539">
    <property type="term" value="F:4 iron, 4 sulfur cluster binding"/>
    <property type="evidence" value="ECO:0007669"/>
    <property type="project" value="UniProtKB-KW"/>
</dbReference>
<dbReference type="FunFam" id="3.80.30.20:FF:000001">
    <property type="entry name" value="tRNA-2-methylthio-N(6)-dimethylallyladenosine synthase 2"/>
    <property type="match status" value="1"/>
</dbReference>
<dbReference type="InterPro" id="IPR020612">
    <property type="entry name" value="Methylthiotransferase_CS"/>
</dbReference>
<dbReference type="SFLD" id="SFLDG01061">
    <property type="entry name" value="methylthiotransferase"/>
    <property type="match status" value="1"/>
</dbReference>
<feature type="domain" description="TRAM" evidence="10">
    <location>
        <begin position="369"/>
        <end position="431"/>
    </location>
</feature>
<evidence type="ECO:0000259" key="10">
    <source>
        <dbReference type="PROSITE" id="PS50926"/>
    </source>
</evidence>
<gene>
    <name evidence="13" type="ORF">A2319_05620</name>
</gene>
<comment type="caution">
    <text evidence="13">The sequence shown here is derived from an EMBL/GenBank/DDBJ whole genome shotgun (WGS) entry which is preliminary data.</text>
</comment>